<dbReference type="AlphaFoldDB" id="A0A518C1G7"/>
<evidence type="ECO:0000313" key="3">
    <source>
        <dbReference type="EMBL" id="QDU73065.1"/>
    </source>
</evidence>
<reference evidence="4" key="1">
    <citation type="submission" date="2019-02" db="EMBL/GenBank/DDBJ databases">
        <title>Deep-cultivation of Planctomycetes and their phenomic and genomic characterization uncovers novel biology.</title>
        <authorList>
            <person name="Wiegand S."/>
            <person name="Jogler M."/>
            <person name="Boedeker C."/>
            <person name="Pinto D."/>
            <person name="Vollmers J."/>
            <person name="Rivas-Marin E."/>
            <person name="Kohn T."/>
            <person name="Peeters S.H."/>
            <person name="Heuer A."/>
            <person name="Rast P."/>
            <person name="Oberbeckmann S."/>
            <person name="Bunk B."/>
            <person name="Jeske O."/>
            <person name="Meyerdierks A."/>
            <person name="Storesund J.E."/>
            <person name="Kallscheuer N."/>
            <person name="Luecker S."/>
            <person name="Lage O.M."/>
            <person name="Pohl T."/>
            <person name="Merkel B.J."/>
            <person name="Hornburger P."/>
            <person name="Mueller R.-W."/>
            <person name="Bruemmer F."/>
            <person name="Labrenz M."/>
            <person name="Spormann A.M."/>
            <person name="Op den Camp H."/>
            <person name="Overmann J."/>
            <person name="Amann R."/>
            <person name="Jetten M.S.M."/>
            <person name="Mascher T."/>
            <person name="Medema M.H."/>
            <person name="Devos D.P."/>
            <person name="Kaster A.-K."/>
            <person name="Ovreas L."/>
            <person name="Rohde M."/>
            <person name="Galperin M.Y."/>
            <person name="Jogler C."/>
        </authorList>
    </citation>
    <scope>NUCLEOTIDE SEQUENCE [LARGE SCALE GENOMIC DNA]</scope>
    <source>
        <strain evidence="4">Pan97</strain>
    </source>
</reference>
<dbReference type="SUPFAM" id="SSF53474">
    <property type="entry name" value="alpha/beta-Hydrolases"/>
    <property type="match status" value="1"/>
</dbReference>
<dbReference type="PROSITE" id="PS51257">
    <property type="entry name" value="PROKAR_LIPOPROTEIN"/>
    <property type="match status" value="1"/>
</dbReference>
<dbReference type="RefSeq" id="WP_144969589.1">
    <property type="nucleotide sequence ID" value="NZ_CP036289.1"/>
</dbReference>
<gene>
    <name evidence="3" type="ORF">Pan97_00320</name>
</gene>
<dbReference type="InterPro" id="IPR001375">
    <property type="entry name" value="Peptidase_S9_cat"/>
</dbReference>
<feature type="domain" description="Peptidase S9 prolyl oligopeptidase catalytic" evidence="2">
    <location>
        <begin position="160"/>
        <end position="303"/>
    </location>
</feature>
<keyword evidence="4" id="KW-1185">Reference proteome</keyword>
<dbReference type="KEGG" id="bvo:Pan97_00320"/>
<proteinExistence type="predicted"/>
<dbReference type="Gene3D" id="3.40.50.1820">
    <property type="entry name" value="alpha/beta hydrolase"/>
    <property type="match status" value="1"/>
</dbReference>
<dbReference type="Pfam" id="PF00326">
    <property type="entry name" value="Peptidase_S9"/>
    <property type="match status" value="1"/>
</dbReference>
<dbReference type="GO" id="GO:0008236">
    <property type="term" value="F:serine-type peptidase activity"/>
    <property type="evidence" value="ECO:0007669"/>
    <property type="project" value="InterPro"/>
</dbReference>
<dbReference type="Proteomes" id="UP000318626">
    <property type="component" value="Chromosome"/>
</dbReference>
<name>A0A518C1G7_9BACT</name>
<dbReference type="InterPro" id="IPR050261">
    <property type="entry name" value="FrsA_esterase"/>
</dbReference>
<protein>
    <submittedName>
        <fullName evidence="3">Alpha/beta hydrolase family protein</fullName>
    </submittedName>
</protein>
<dbReference type="PANTHER" id="PTHR22946:SF9">
    <property type="entry name" value="POLYKETIDE TRANSFERASE AF380"/>
    <property type="match status" value="1"/>
</dbReference>
<dbReference type="InterPro" id="IPR029058">
    <property type="entry name" value="AB_hydrolase_fold"/>
</dbReference>
<dbReference type="OrthoDB" id="290408at2"/>
<keyword evidence="1 3" id="KW-0378">Hydrolase</keyword>
<dbReference type="EMBL" id="CP036289">
    <property type="protein sequence ID" value="QDU73065.1"/>
    <property type="molecule type" value="Genomic_DNA"/>
</dbReference>
<accession>A0A518C1G7</accession>
<dbReference type="GO" id="GO:0052689">
    <property type="term" value="F:carboxylic ester hydrolase activity"/>
    <property type="evidence" value="ECO:0007669"/>
    <property type="project" value="UniProtKB-ARBA"/>
</dbReference>
<sequence>MSYRPFVLLVGFSVVVCLGLGCSKDQPVTETLVESEFADQLLAPMNYLGNIAKQAPDAVYNPQGSGVRKAVVQTKLPSGESMTLWIYQPDPLPQSKVPCVFIAPAGTMMIHGLGLADGDAPEHLPWVKAGFAVVAYELSGAADAQNSTDIQLKLAAAKFRQAKSGLLNAQVAMAYAREKVSFVDPRQFYTAGHSSAGTMALYVAEMEPQVKGAIAFMPAVDIRASLGIDGITYVQNAEIVPEAGIYVNEISPITHIHRLSQPTFLFIAGDDRPDITGPADSFGKKLRELGSDVTIVRVPSGGHFDPMLDPGIPMAIEWLKMITRTN</sequence>
<dbReference type="GO" id="GO:0006508">
    <property type="term" value="P:proteolysis"/>
    <property type="evidence" value="ECO:0007669"/>
    <property type="project" value="InterPro"/>
</dbReference>
<evidence type="ECO:0000256" key="1">
    <source>
        <dbReference type="ARBA" id="ARBA00022801"/>
    </source>
</evidence>
<evidence type="ECO:0000313" key="4">
    <source>
        <dbReference type="Proteomes" id="UP000318626"/>
    </source>
</evidence>
<organism evidence="3 4">
    <name type="scientific">Bremerella volcania</name>
    <dbReference type="NCBI Taxonomy" id="2527984"/>
    <lineage>
        <taxon>Bacteria</taxon>
        <taxon>Pseudomonadati</taxon>
        <taxon>Planctomycetota</taxon>
        <taxon>Planctomycetia</taxon>
        <taxon>Pirellulales</taxon>
        <taxon>Pirellulaceae</taxon>
        <taxon>Bremerella</taxon>
    </lineage>
</organism>
<evidence type="ECO:0000259" key="2">
    <source>
        <dbReference type="Pfam" id="PF00326"/>
    </source>
</evidence>
<dbReference type="PANTHER" id="PTHR22946">
    <property type="entry name" value="DIENELACTONE HYDROLASE DOMAIN-CONTAINING PROTEIN-RELATED"/>
    <property type="match status" value="1"/>
</dbReference>